<dbReference type="Pfam" id="PF00501">
    <property type="entry name" value="AMP-binding"/>
    <property type="match status" value="3"/>
</dbReference>
<reference evidence="5" key="1">
    <citation type="journal article" date="2020" name="Fungal Divers.">
        <title>Resolving the Mortierellaceae phylogeny through synthesis of multi-gene phylogenetics and phylogenomics.</title>
        <authorList>
            <person name="Vandepol N."/>
            <person name="Liber J."/>
            <person name="Desiro A."/>
            <person name="Na H."/>
            <person name="Kennedy M."/>
            <person name="Barry K."/>
            <person name="Grigoriev I.V."/>
            <person name="Miller A.N."/>
            <person name="O'Donnell K."/>
            <person name="Stajich J.E."/>
            <person name="Bonito G."/>
        </authorList>
    </citation>
    <scope>NUCLEOTIDE SEQUENCE</scope>
    <source>
        <strain evidence="5">MES-2147</strain>
    </source>
</reference>
<dbReference type="InterPro" id="IPR036736">
    <property type="entry name" value="ACP-like_sf"/>
</dbReference>
<dbReference type="PROSITE" id="PS00012">
    <property type="entry name" value="PHOSPHOPANTETHEINE"/>
    <property type="match status" value="1"/>
</dbReference>
<dbReference type="InterPro" id="IPR000873">
    <property type="entry name" value="AMP-dep_synth/lig_dom"/>
</dbReference>
<dbReference type="Proteomes" id="UP000749646">
    <property type="component" value="Unassembled WGS sequence"/>
</dbReference>
<accession>A0A9P6MJX4</accession>
<evidence type="ECO:0000313" key="6">
    <source>
        <dbReference type="Proteomes" id="UP000749646"/>
    </source>
</evidence>
<dbReference type="CDD" id="cd05930">
    <property type="entry name" value="A_NRPS"/>
    <property type="match status" value="1"/>
</dbReference>
<evidence type="ECO:0000259" key="4">
    <source>
        <dbReference type="PROSITE" id="PS50075"/>
    </source>
</evidence>
<protein>
    <recommendedName>
        <fullName evidence="4">Carrier domain-containing protein</fullName>
    </recommendedName>
</protein>
<dbReference type="InterPro" id="IPR045851">
    <property type="entry name" value="AMP-bd_C_sf"/>
</dbReference>
<dbReference type="SUPFAM" id="SSF53474">
    <property type="entry name" value="alpha/beta-Hydrolases"/>
    <property type="match status" value="1"/>
</dbReference>
<dbReference type="GO" id="GO:0005737">
    <property type="term" value="C:cytoplasm"/>
    <property type="evidence" value="ECO:0007669"/>
    <property type="project" value="TreeGrafter"/>
</dbReference>
<evidence type="ECO:0000256" key="3">
    <source>
        <dbReference type="ARBA" id="ARBA00022598"/>
    </source>
</evidence>
<dbReference type="InterPro" id="IPR025110">
    <property type="entry name" value="AMP-bd_C"/>
</dbReference>
<name>A0A9P6MJX4_9FUNG</name>
<dbReference type="Pfam" id="PF13193">
    <property type="entry name" value="AMP-binding_C"/>
    <property type="match status" value="1"/>
</dbReference>
<dbReference type="FunFam" id="3.30.300.30:FF:000010">
    <property type="entry name" value="Enterobactin synthetase component F"/>
    <property type="match status" value="1"/>
</dbReference>
<evidence type="ECO:0000256" key="2">
    <source>
        <dbReference type="ARBA" id="ARBA00022553"/>
    </source>
</evidence>
<proteinExistence type="predicted"/>
<dbReference type="PROSITE" id="PS50075">
    <property type="entry name" value="CARRIER"/>
    <property type="match status" value="1"/>
</dbReference>
<dbReference type="GO" id="GO:0031177">
    <property type="term" value="F:phosphopantetheine binding"/>
    <property type="evidence" value="ECO:0007669"/>
    <property type="project" value="TreeGrafter"/>
</dbReference>
<keyword evidence="3" id="KW-0436">Ligase</keyword>
<dbReference type="GO" id="GO:0016874">
    <property type="term" value="F:ligase activity"/>
    <property type="evidence" value="ECO:0007669"/>
    <property type="project" value="UniProtKB-KW"/>
</dbReference>
<feature type="domain" description="Carrier" evidence="4">
    <location>
        <begin position="676"/>
        <end position="751"/>
    </location>
</feature>
<dbReference type="GO" id="GO:0044550">
    <property type="term" value="P:secondary metabolite biosynthetic process"/>
    <property type="evidence" value="ECO:0007669"/>
    <property type="project" value="TreeGrafter"/>
</dbReference>
<dbReference type="SUPFAM" id="SSF47336">
    <property type="entry name" value="ACP-like"/>
    <property type="match status" value="1"/>
</dbReference>
<dbReference type="PANTHER" id="PTHR45527:SF1">
    <property type="entry name" value="FATTY ACID SYNTHASE"/>
    <property type="match status" value="1"/>
</dbReference>
<dbReference type="PANTHER" id="PTHR45527">
    <property type="entry name" value="NONRIBOSOMAL PEPTIDE SYNTHETASE"/>
    <property type="match status" value="1"/>
</dbReference>
<dbReference type="OrthoDB" id="329835at2759"/>
<evidence type="ECO:0000256" key="1">
    <source>
        <dbReference type="ARBA" id="ARBA00022450"/>
    </source>
</evidence>
<dbReference type="Pfam" id="PF00550">
    <property type="entry name" value="PP-binding"/>
    <property type="match status" value="1"/>
</dbReference>
<dbReference type="InterPro" id="IPR006162">
    <property type="entry name" value="Ppantetheine_attach_site"/>
</dbReference>
<keyword evidence="2" id="KW-0597">Phosphoprotein</keyword>
<sequence length="1010" mass="112869">MAHQGPSLSRIVEVVRPSNGGDPSSLFQVKFQWRARQAWNSSAYEPVQVSSGSSPLHVDLELVLQELENDIVGEMGFSTVLFDIDTVRRHAGYLDTLLRTMVEDTVQSIATIDILSPSERRLILETWNETTEEYSDHLCFHELFERRASEAPNSTAVVCEDQVLTYDELNIRANRLAHHLVELVRLESRVAICVERSPEMIYRHSAIASHVKLARLHDSSCLRTPGCIAIDYAWQDRSPGLENILGALESNFDIPMAKLEVLPLEERTLLLHEWNTVTMDYPQHQTIHGLFEEQVERTPEAIAVVFKDQQLAYSELNTRSNRLAHHLIALGVQPDMSVERSLVMVVGIMGILKAGGAYVPLDPAYASERLRDILSDAAPSKTLHVVLDDIRLDVVKLWDYLEKISITQAALTPAILQNCEGLVPLSSQLTLIIAGEALQPGLLRKLGPLIPNGKIVNDYGPTETTVSAIAWKCPLEFQDDIVPIGRATGNKRIYILDKHGQPVPLGAVGELYIGGVGVARGYLNQPELTSKVFLQDPFVDDADARMYKTGDMARYLPDGNIVFLGRNDHQVKIRGFRIELGEIEARLMEQAQVDKAAVVAIGEGSDERMVAYVVAKPDDQLVHTLRSHLASCLPDYMIPAAFIRLDTLPLTSNGKLDRRQLPEPDNEALVRGLYEAPFGEMEITLVTIWANLLKVDRVGRHDNFFMLGGHSLMAIKMITQIHSLMGFKITLGTLFEAPTIAGLVPRLLTAENSQEDAFDVLLPQGTRPPLFCIHHGYGLSWIYIGLTKYMHPDQPLYDLQMRGLFDGGQLATSLEEMAIDYIEQIRRIQPRGPYRLLGYSLGGMLAHSVAAHLEQQGESVVLLAIMDSTPCNSRTTEKLQQTQADQDEKGGFIWFFAHRGGEEAVLEMARPYLEKASQVIRWLEDLAMNHAPLCYSGGMTLFRAMIQKVATREPISPTVWKPYVMGEIEVYDIHCEHSEMDQPVPIAEIGGILARKLDETFTAEVVEENR</sequence>
<keyword evidence="1" id="KW-0596">Phosphopantetheine</keyword>
<dbReference type="InterPro" id="IPR001031">
    <property type="entry name" value="Thioesterase"/>
</dbReference>
<dbReference type="FunFam" id="1.10.1200.10:FF:000005">
    <property type="entry name" value="Nonribosomal peptide synthetase 1"/>
    <property type="match status" value="1"/>
</dbReference>
<comment type="caution">
    <text evidence="5">The sequence shown here is derived from an EMBL/GenBank/DDBJ whole genome shotgun (WGS) entry which is preliminary data.</text>
</comment>
<dbReference type="FunFam" id="2.30.38.10:FF:000001">
    <property type="entry name" value="Non-ribosomal peptide synthetase PvdI"/>
    <property type="match status" value="1"/>
</dbReference>
<gene>
    <name evidence="5" type="ORF">BGZ65_012676</name>
</gene>
<dbReference type="InterPro" id="IPR029058">
    <property type="entry name" value="AB_hydrolase_fold"/>
</dbReference>
<dbReference type="Gene3D" id="3.30.300.30">
    <property type="match status" value="1"/>
</dbReference>
<organism evidence="5 6">
    <name type="scientific">Modicella reniformis</name>
    <dbReference type="NCBI Taxonomy" id="1440133"/>
    <lineage>
        <taxon>Eukaryota</taxon>
        <taxon>Fungi</taxon>
        <taxon>Fungi incertae sedis</taxon>
        <taxon>Mucoromycota</taxon>
        <taxon>Mortierellomycotina</taxon>
        <taxon>Mortierellomycetes</taxon>
        <taxon>Mortierellales</taxon>
        <taxon>Mortierellaceae</taxon>
        <taxon>Modicella</taxon>
    </lineage>
</organism>
<dbReference type="AlphaFoldDB" id="A0A9P6MJX4"/>
<dbReference type="Gene3D" id="3.40.50.12780">
    <property type="entry name" value="N-terminal domain of ligase-like"/>
    <property type="match status" value="2"/>
</dbReference>
<keyword evidence="6" id="KW-1185">Reference proteome</keyword>
<dbReference type="InterPro" id="IPR009081">
    <property type="entry name" value="PP-bd_ACP"/>
</dbReference>
<dbReference type="Pfam" id="PF00975">
    <property type="entry name" value="Thioesterase"/>
    <property type="match status" value="1"/>
</dbReference>
<dbReference type="Gene3D" id="3.40.50.980">
    <property type="match status" value="2"/>
</dbReference>
<dbReference type="GO" id="GO:0043041">
    <property type="term" value="P:amino acid activation for nonribosomal peptide biosynthetic process"/>
    <property type="evidence" value="ECO:0007669"/>
    <property type="project" value="TreeGrafter"/>
</dbReference>
<dbReference type="SUPFAM" id="SSF52777">
    <property type="entry name" value="CoA-dependent acyltransferases"/>
    <property type="match status" value="1"/>
</dbReference>
<dbReference type="EMBL" id="JAAAHW010000236">
    <property type="protein sequence ID" value="KAG0004792.1"/>
    <property type="molecule type" value="Genomic_DNA"/>
</dbReference>
<dbReference type="SUPFAM" id="SSF56801">
    <property type="entry name" value="Acetyl-CoA synthetase-like"/>
    <property type="match status" value="2"/>
</dbReference>
<dbReference type="Gene3D" id="3.30.559.30">
    <property type="entry name" value="Nonribosomal peptide synthetase, condensation domain"/>
    <property type="match status" value="1"/>
</dbReference>
<dbReference type="Gene3D" id="3.40.50.1820">
    <property type="entry name" value="alpha/beta hydrolase"/>
    <property type="match status" value="1"/>
</dbReference>
<dbReference type="InterPro" id="IPR042099">
    <property type="entry name" value="ANL_N_sf"/>
</dbReference>
<evidence type="ECO:0000313" key="5">
    <source>
        <dbReference type="EMBL" id="KAG0004792.1"/>
    </source>
</evidence>